<sequence length="251" mass="25729">MRTALVTGAGRGLGLATAQRLLADGWNVALADRTEQVLEEAARCGAGAFGVVADVTSGPEVDAAVEAVRERFGALDALVANAGVGGPSTPVLDTPAGDVDHVVDVNFGGTLRAARAAAPLLRRSRTGGRVVVLGSVFAQQPVPGAGPYIASKGAVIGLMHALALELAPEVTVNAVAPGYIMTEMHRDEMAFRASSLGTTLEQQIEQHRARVPLGRHGRPEDVAAAIAFLLSPDASYITGQTLNVNGGILVS</sequence>
<accession>A0ABT9PBZ9</accession>
<reference evidence="3 4" key="1">
    <citation type="submission" date="2023-07" db="EMBL/GenBank/DDBJ databases">
        <title>Sequencing the genomes of 1000 actinobacteria strains.</title>
        <authorList>
            <person name="Klenk H.-P."/>
        </authorList>
    </citation>
    <scope>NUCLEOTIDE SEQUENCE [LARGE SCALE GENOMIC DNA]</scope>
    <source>
        <strain evidence="3 4">DSM 44388</strain>
    </source>
</reference>
<dbReference type="PANTHER" id="PTHR43669">
    <property type="entry name" value="5-KETO-D-GLUCONATE 5-REDUCTASE"/>
    <property type="match status" value="1"/>
</dbReference>
<dbReference type="Pfam" id="PF13561">
    <property type="entry name" value="adh_short_C2"/>
    <property type="match status" value="1"/>
</dbReference>
<evidence type="ECO:0000313" key="4">
    <source>
        <dbReference type="Proteomes" id="UP001235712"/>
    </source>
</evidence>
<dbReference type="PANTHER" id="PTHR43669:SF3">
    <property type="entry name" value="ALCOHOL DEHYDROGENASE, PUTATIVE (AFU_ORTHOLOGUE AFUA_3G03445)-RELATED"/>
    <property type="match status" value="1"/>
</dbReference>
<keyword evidence="2" id="KW-0560">Oxidoreductase</keyword>
<proteinExistence type="inferred from homology"/>
<name>A0ABT9PBZ9_9ACTN</name>
<evidence type="ECO:0000313" key="3">
    <source>
        <dbReference type="EMBL" id="MDP9830232.1"/>
    </source>
</evidence>
<protein>
    <submittedName>
        <fullName evidence="3">NAD(P)-dependent dehydrogenase (Short-subunit alcohol dehydrogenase family)</fullName>
    </submittedName>
</protein>
<keyword evidence="4" id="KW-1185">Reference proteome</keyword>
<dbReference type="Gene3D" id="3.40.50.720">
    <property type="entry name" value="NAD(P)-binding Rossmann-like Domain"/>
    <property type="match status" value="1"/>
</dbReference>
<dbReference type="EMBL" id="JAUSQZ010000001">
    <property type="protein sequence ID" value="MDP9830232.1"/>
    <property type="molecule type" value="Genomic_DNA"/>
</dbReference>
<dbReference type="Proteomes" id="UP001235712">
    <property type="component" value="Unassembled WGS sequence"/>
</dbReference>
<dbReference type="PRINTS" id="PR00081">
    <property type="entry name" value="GDHRDH"/>
</dbReference>
<evidence type="ECO:0000256" key="1">
    <source>
        <dbReference type="ARBA" id="ARBA00006484"/>
    </source>
</evidence>
<evidence type="ECO:0000256" key="2">
    <source>
        <dbReference type="ARBA" id="ARBA00023002"/>
    </source>
</evidence>
<comment type="similarity">
    <text evidence="1">Belongs to the short-chain dehydrogenases/reductases (SDR) family.</text>
</comment>
<dbReference type="SUPFAM" id="SSF51735">
    <property type="entry name" value="NAD(P)-binding Rossmann-fold domains"/>
    <property type="match status" value="1"/>
</dbReference>
<dbReference type="CDD" id="cd05233">
    <property type="entry name" value="SDR_c"/>
    <property type="match status" value="1"/>
</dbReference>
<dbReference type="PRINTS" id="PR00080">
    <property type="entry name" value="SDRFAMILY"/>
</dbReference>
<dbReference type="InterPro" id="IPR002347">
    <property type="entry name" value="SDR_fam"/>
</dbReference>
<gene>
    <name evidence="3" type="ORF">J2S57_005981</name>
</gene>
<organism evidence="3 4">
    <name type="scientific">Kineosporia succinea</name>
    <dbReference type="NCBI Taxonomy" id="84632"/>
    <lineage>
        <taxon>Bacteria</taxon>
        <taxon>Bacillati</taxon>
        <taxon>Actinomycetota</taxon>
        <taxon>Actinomycetes</taxon>
        <taxon>Kineosporiales</taxon>
        <taxon>Kineosporiaceae</taxon>
        <taxon>Kineosporia</taxon>
    </lineage>
</organism>
<dbReference type="RefSeq" id="WP_307249212.1">
    <property type="nucleotide sequence ID" value="NZ_JAUSQZ010000001.1"/>
</dbReference>
<comment type="caution">
    <text evidence="3">The sequence shown here is derived from an EMBL/GenBank/DDBJ whole genome shotgun (WGS) entry which is preliminary data.</text>
</comment>
<dbReference type="InterPro" id="IPR036291">
    <property type="entry name" value="NAD(P)-bd_dom_sf"/>
</dbReference>